<reference evidence="1 2" key="1">
    <citation type="journal article" date="2007" name="PLoS Genet.">
        <title>Patterns and implications of gene gain and loss in the evolution of Prochlorococcus.</title>
        <authorList>
            <person name="Kettler G.C."/>
            <person name="Martiny A.C."/>
            <person name="Huang K."/>
            <person name="Zucker J."/>
            <person name="Coleman M.L."/>
            <person name="Rodrigue S."/>
            <person name="Chen F."/>
            <person name="Lapidus A."/>
            <person name="Ferriera S."/>
            <person name="Johnson J."/>
            <person name="Steglich C."/>
            <person name="Church G.M."/>
            <person name="Richardson P."/>
            <person name="Chisholm S.W."/>
        </authorList>
    </citation>
    <scope>NUCLEOTIDE SEQUENCE [LARGE SCALE GENOMIC DNA]</scope>
    <source>
        <strain evidence="1 2">MIT 9303</strain>
    </source>
</reference>
<evidence type="ECO:0000313" key="2">
    <source>
        <dbReference type="Proteomes" id="UP000002274"/>
    </source>
</evidence>
<name>A2C646_PROM3</name>
<dbReference type="EMBL" id="CP000554">
    <property type="protein sequence ID" value="ABM76956.1"/>
    <property type="molecule type" value="Genomic_DNA"/>
</dbReference>
<gene>
    <name evidence="1" type="ordered locus">P9303_02011</name>
</gene>
<dbReference type="AlphaFoldDB" id="A2C646"/>
<protein>
    <submittedName>
        <fullName evidence="1">Uncharacterized protein</fullName>
    </submittedName>
</protein>
<dbReference type="HOGENOM" id="CLU_2772585_0_0_3"/>
<evidence type="ECO:0000313" key="1">
    <source>
        <dbReference type="EMBL" id="ABM76956.1"/>
    </source>
</evidence>
<organism evidence="1 2">
    <name type="scientific">Prochlorococcus marinus (strain MIT 9303)</name>
    <dbReference type="NCBI Taxonomy" id="59922"/>
    <lineage>
        <taxon>Bacteria</taxon>
        <taxon>Bacillati</taxon>
        <taxon>Cyanobacteriota</taxon>
        <taxon>Cyanophyceae</taxon>
        <taxon>Synechococcales</taxon>
        <taxon>Prochlorococcaceae</taxon>
        <taxon>Prochlorococcus</taxon>
    </lineage>
</organism>
<sequence>MMPNTPTIQAALHELNKQMNDHCLKDIIINGNIGLLRDGNPMEYTEKEWNAIMDYLKENINIEIIARVN</sequence>
<dbReference type="Proteomes" id="UP000002274">
    <property type="component" value="Chromosome"/>
</dbReference>
<accession>A2C646</accession>
<dbReference type="BioCyc" id="PMAR59922:G1G80-195-MONOMER"/>
<dbReference type="KEGG" id="pmf:P9303_02011"/>
<proteinExistence type="predicted"/>